<proteinExistence type="predicted"/>
<name>A0A6J5V8I5_PRUAR</name>
<evidence type="ECO:0000256" key="1">
    <source>
        <dbReference type="SAM" id="MobiDB-lite"/>
    </source>
</evidence>
<accession>A0A6J5V8I5</accession>
<feature type="compositionally biased region" description="Basic and acidic residues" evidence="1">
    <location>
        <begin position="8"/>
        <end position="28"/>
    </location>
</feature>
<dbReference type="EMBL" id="CAEKDK010000006">
    <property type="protein sequence ID" value="CAB4285346.1"/>
    <property type="molecule type" value="Genomic_DNA"/>
</dbReference>
<evidence type="ECO:0000313" key="3">
    <source>
        <dbReference type="Proteomes" id="UP000507222"/>
    </source>
</evidence>
<organism evidence="2 3">
    <name type="scientific">Prunus armeniaca</name>
    <name type="common">Apricot</name>
    <name type="synonym">Armeniaca vulgaris</name>
    <dbReference type="NCBI Taxonomy" id="36596"/>
    <lineage>
        <taxon>Eukaryota</taxon>
        <taxon>Viridiplantae</taxon>
        <taxon>Streptophyta</taxon>
        <taxon>Embryophyta</taxon>
        <taxon>Tracheophyta</taxon>
        <taxon>Spermatophyta</taxon>
        <taxon>Magnoliopsida</taxon>
        <taxon>eudicotyledons</taxon>
        <taxon>Gunneridae</taxon>
        <taxon>Pentapetalae</taxon>
        <taxon>rosids</taxon>
        <taxon>fabids</taxon>
        <taxon>Rosales</taxon>
        <taxon>Rosaceae</taxon>
        <taxon>Amygdaloideae</taxon>
        <taxon>Amygdaleae</taxon>
        <taxon>Prunus</taxon>
    </lineage>
</organism>
<protein>
    <submittedName>
        <fullName evidence="2">Uncharacterized protein</fullName>
    </submittedName>
</protein>
<feature type="region of interest" description="Disordered" evidence="1">
    <location>
        <begin position="1"/>
        <end position="35"/>
    </location>
</feature>
<reference evidence="2 3" key="1">
    <citation type="submission" date="2020-05" db="EMBL/GenBank/DDBJ databases">
        <authorList>
            <person name="Campoy J."/>
            <person name="Schneeberger K."/>
            <person name="Spophaly S."/>
        </authorList>
    </citation>
    <scope>NUCLEOTIDE SEQUENCE [LARGE SCALE GENOMIC DNA]</scope>
    <source>
        <strain evidence="2">PruArmRojPasFocal</strain>
    </source>
</reference>
<dbReference type="Proteomes" id="UP000507222">
    <property type="component" value="Unassembled WGS sequence"/>
</dbReference>
<evidence type="ECO:0000313" key="2">
    <source>
        <dbReference type="EMBL" id="CAB4285346.1"/>
    </source>
</evidence>
<gene>
    <name evidence="2" type="ORF">CURHAP_LOCUS41123</name>
</gene>
<sequence>MGCVFVQAEERQRERELQGRSEREKEFVVHVPPSPDNEEIEKMVLEKKKKELPSKYTSGDGLLEEQTEAKQMLNIQR</sequence>
<dbReference type="AlphaFoldDB" id="A0A6J5V8I5"/>